<protein>
    <submittedName>
        <fullName evidence="1">Uncharacterized protein</fullName>
    </submittedName>
</protein>
<gene>
    <name evidence="1" type="ORF">UFOVP600_9</name>
</gene>
<name>A0A6J5MXC7_9CAUD</name>
<accession>A0A6J5MXC7</accession>
<evidence type="ECO:0000313" key="1">
    <source>
        <dbReference type="EMBL" id="CAB4151278.1"/>
    </source>
</evidence>
<sequence length="379" mass="43264">MSIIVKSKPTILINGQKSNWFPAHQPITFEIQRTDANVLQKYNSSGIEVHFKLNINVPTTVKAGQKVHYIQGIYSKTLTIKSISLNVLKFDYDSTLLGGVIGYFIFSEAYKGHYVETQVSFVNGSKYEVIGSVKNKTDIFGIAKVSIQEMLSTKCINQNNFNYKTINLHQFGEGSRFNIQIREVYNGIVGTYTTLKDENVLYYTNSTKQIQEKYGYNMGSYVPTIDDTRTDKAKFQSVFKRPTYFVGYPFSLNFIYSDNMENYQLVRKEQTKDINGTTIATTTDNLSVNSRYYANRLMLKQSYLSTVKTLDIWIETNGATIQNPLVGGGDYVTSTFIKGFTKYNTYKTPSGTTYVLALNYDDWRKQTTINENVINSLYQ</sequence>
<dbReference type="EMBL" id="LR796560">
    <property type="protein sequence ID" value="CAB4151278.1"/>
    <property type="molecule type" value="Genomic_DNA"/>
</dbReference>
<proteinExistence type="predicted"/>
<reference evidence="1" key="1">
    <citation type="submission" date="2020-04" db="EMBL/GenBank/DDBJ databases">
        <authorList>
            <person name="Chiriac C."/>
            <person name="Salcher M."/>
            <person name="Ghai R."/>
            <person name="Kavagutti S V."/>
        </authorList>
    </citation>
    <scope>NUCLEOTIDE SEQUENCE</scope>
</reference>
<organism evidence="1">
    <name type="scientific">uncultured Caudovirales phage</name>
    <dbReference type="NCBI Taxonomy" id="2100421"/>
    <lineage>
        <taxon>Viruses</taxon>
        <taxon>Duplodnaviria</taxon>
        <taxon>Heunggongvirae</taxon>
        <taxon>Uroviricota</taxon>
        <taxon>Caudoviricetes</taxon>
        <taxon>Peduoviridae</taxon>
        <taxon>Maltschvirus</taxon>
        <taxon>Maltschvirus maltsch</taxon>
    </lineage>
</organism>